<evidence type="ECO:0008006" key="3">
    <source>
        <dbReference type="Google" id="ProtNLM"/>
    </source>
</evidence>
<reference evidence="1 2" key="1">
    <citation type="submission" date="2024-03" db="EMBL/GenBank/DDBJ databases">
        <title>Adaptation during the transition from Ophiocordyceps entomopathogen to insect associate is accompanied by gene loss and intensified selection.</title>
        <authorList>
            <person name="Ward C.M."/>
            <person name="Onetto C.A."/>
            <person name="Borneman A.R."/>
        </authorList>
    </citation>
    <scope>NUCLEOTIDE SEQUENCE [LARGE SCALE GENOMIC DNA]</scope>
    <source>
        <strain evidence="1">AWRI1</strain>
        <tissue evidence="1">Single Adult Female</tissue>
    </source>
</reference>
<dbReference type="Gene3D" id="2.40.50.140">
    <property type="entry name" value="Nucleic acid-binding proteins"/>
    <property type="match status" value="1"/>
</dbReference>
<evidence type="ECO:0000313" key="2">
    <source>
        <dbReference type="Proteomes" id="UP001367676"/>
    </source>
</evidence>
<dbReference type="EMBL" id="JBBCAQ010000032">
    <property type="protein sequence ID" value="KAK7584029.1"/>
    <property type="molecule type" value="Genomic_DNA"/>
</dbReference>
<name>A0AAN9Y2E9_9HEMI</name>
<dbReference type="GO" id="GO:0032543">
    <property type="term" value="P:mitochondrial translation"/>
    <property type="evidence" value="ECO:0007669"/>
    <property type="project" value="TreeGrafter"/>
</dbReference>
<dbReference type="SUPFAM" id="SSF50249">
    <property type="entry name" value="Nucleic acid-binding proteins"/>
    <property type="match status" value="1"/>
</dbReference>
<dbReference type="GO" id="GO:0005763">
    <property type="term" value="C:mitochondrial small ribosomal subunit"/>
    <property type="evidence" value="ECO:0007669"/>
    <property type="project" value="InterPro"/>
</dbReference>
<dbReference type="InterPro" id="IPR012340">
    <property type="entry name" value="NA-bd_OB-fold"/>
</dbReference>
<dbReference type="GO" id="GO:0003735">
    <property type="term" value="F:structural constituent of ribosome"/>
    <property type="evidence" value="ECO:0007669"/>
    <property type="project" value="InterPro"/>
</dbReference>
<comment type="caution">
    <text evidence="1">The sequence shown here is derived from an EMBL/GenBank/DDBJ whole genome shotgun (WGS) entry which is preliminary data.</text>
</comment>
<gene>
    <name evidence="1" type="ORF">V9T40_004992</name>
</gene>
<dbReference type="PANTHER" id="PTHR24088">
    <property type="entry name" value="28S RIBOSOMAL PROTEIN S17, MITOCHONDRIAL"/>
    <property type="match status" value="1"/>
</dbReference>
<keyword evidence="2" id="KW-1185">Reference proteome</keyword>
<sequence length="189" mass="22217">MANLRAELNQFFKTKALRTWLGYVKPCEKKNAIRVIVPSSVFDHNVNAYFKENLTFFVHDREKKAKNGDCVLIKELEEKKTILITHELVKVVYPRGDITDPITGRKVMNVANNDVRFRDEQDELIKFFGESPNRFIYEKAPPRGWQEGKRDITEINKIVKVQFTEDGKGDKYQVNMRKNFAKPEFQYPK</sequence>
<proteinExistence type="predicted"/>
<dbReference type="InterPro" id="IPR039193">
    <property type="entry name" value="Ribosomal_uS17m_metazoa"/>
</dbReference>
<dbReference type="Proteomes" id="UP001367676">
    <property type="component" value="Unassembled WGS sequence"/>
</dbReference>
<protein>
    <recommendedName>
        <fullName evidence="3">Ribosomal protein S17</fullName>
    </recommendedName>
</protein>
<evidence type="ECO:0000313" key="1">
    <source>
        <dbReference type="EMBL" id="KAK7584029.1"/>
    </source>
</evidence>
<organism evidence="1 2">
    <name type="scientific">Parthenolecanium corni</name>
    <dbReference type="NCBI Taxonomy" id="536013"/>
    <lineage>
        <taxon>Eukaryota</taxon>
        <taxon>Metazoa</taxon>
        <taxon>Ecdysozoa</taxon>
        <taxon>Arthropoda</taxon>
        <taxon>Hexapoda</taxon>
        <taxon>Insecta</taxon>
        <taxon>Pterygota</taxon>
        <taxon>Neoptera</taxon>
        <taxon>Paraneoptera</taxon>
        <taxon>Hemiptera</taxon>
        <taxon>Sternorrhyncha</taxon>
        <taxon>Coccoidea</taxon>
        <taxon>Coccidae</taxon>
        <taxon>Parthenolecanium</taxon>
    </lineage>
</organism>
<dbReference type="AlphaFoldDB" id="A0AAN9Y2E9"/>
<dbReference type="PANTHER" id="PTHR24088:SF0">
    <property type="entry name" value="SMALL RIBOSOMAL SUBUNIT PROTEIN US17M"/>
    <property type="match status" value="1"/>
</dbReference>
<accession>A0AAN9Y2E9</accession>